<dbReference type="InterPro" id="IPR032466">
    <property type="entry name" value="Metal_Hydrolase"/>
</dbReference>
<sequence>MLKEKLKENISNHWRARFAALSLAGILSTMGLSQAYCADTFAIEGGKWFDGAEFKPATWFVDENGSLTKTRPKNIDHIIEVNGKFVVPPYGEGHNHNLQNPWAVKNFGPLQVSSGVFYSVQMCSFGEEVKAQFSSRDTMDVLFASDCITASDGHPLGLILNGKKEVTNDELKNAQEMVLVADSKEDLDQIWEKVKANHPSFIKIILVGSEKFEERHGDKKYLGINGLNPKLVPRIVERAHQSGIPVAAHVDTAHDAEVAIKAGVDVLGHLPGYRIAKNEGFDRQDYVLSDAVIAEAAKRGTKLIATANVPSKHYTKEEISEIQANQRDNLRRLRKAGATILMGSDNFSGTVLSEIRYLDALGIAPREALLKSLTMDTPKWMYPGRHLGVFAEGAEGSFLVLEGNPLEDLGFLDQIHIGVKQGYLNTEIVSLQFGASL</sequence>
<dbReference type="EMBL" id="JBGMEK010000178">
    <property type="protein sequence ID" value="MFA0813950.1"/>
    <property type="molecule type" value="Genomic_DNA"/>
</dbReference>
<dbReference type="InterPro" id="IPR006680">
    <property type="entry name" value="Amidohydro-rel"/>
</dbReference>
<dbReference type="SUPFAM" id="SSF51556">
    <property type="entry name" value="Metallo-dependent hydrolases"/>
    <property type="match status" value="1"/>
</dbReference>
<dbReference type="InterPro" id="IPR051781">
    <property type="entry name" value="Metallo-dep_Hydrolase"/>
</dbReference>
<reference evidence="2 3" key="1">
    <citation type="submission" date="2024-08" db="EMBL/GenBank/DDBJ databases">
        <authorList>
            <person name="Ishaq N."/>
        </authorList>
    </citation>
    <scope>NUCLEOTIDE SEQUENCE [LARGE SCALE GENOMIC DNA]</scope>
    <source>
        <strain evidence="2 3">DSM 18651</strain>
    </source>
</reference>
<evidence type="ECO:0000259" key="1">
    <source>
        <dbReference type="Pfam" id="PF01979"/>
    </source>
</evidence>
<protein>
    <submittedName>
        <fullName evidence="2">Amidohydrolase family protein</fullName>
    </submittedName>
</protein>
<name>A0ABV4P6H3_9GAMM</name>
<evidence type="ECO:0000313" key="3">
    <source>
        <dbReference type="Proteomes" id="UP001569428"/>
    </source>
</evidence>
<accession>A0ABV4P6H3</accession>
<dbReference type="RefSeq" id="WP_371841790.1">
    <property type="nucleotide sequence ID" value="NZ_JBGMEK010000178.1"/>
</dbReference>
<organism evidence="2 3">
    <name type="scientific">Microbulbifer epialgicus</name>
    <dbReference type="NCBI Taxonomy" id="393907"/>
    <lineage>
        <taxon>Bacteria</taxon>
        <taxon>Pseudomonadati</taxon>
        <taxon>Pseudomonadota</taxon>
        <taxon>Gammaproteobacteria</taxon>
        <taxon>Cellvibrionales</taxon>
        <taxon>Microbulbiferaceae</taxon>
        <taxon>Microbulbifer</taxon>
    </lineage>
</organism>
<dbReference type="PANTHER" id="PTHR43135">
    <property type="entry name" value="ALPHA-D-RIBOSE 1-METHYLPHOSPHONATE 5-TRIPHOSPHATE DIPHOSPHATASE"/>
    <property type="match status" value="1"/>
</dbReference>
<gene>
    <name evidence="2" type="ORF">ACCI49_24080</name>
</gene>
<feature type="domain" description="Amidohydrolase-related" evidence="1">
    <location>
        <begin position="229"/>
        <end position="416"/>
    </location>
</feature>
<proteinExistence type="predicted"/>
<keyword evidence="3" id="KW-1185">Reference proteome</keyword>
<dbReference type="Pfam" id="PF01979">
    <property type="entry name" value="Amidohydro_1"/>
    <property type="match status" value="1"/>
</dbReference>
<comment type="caution">
    <text evidence="2">The sequence shown here is derived from an EMBL/GenBank/DDBJ whole genome shotgun (WGS) entry which is preliminary data.</text>
</comment>
<dbReference type="Proteomes" id="UP001569428">
    <property type="component" value="Unassembled WGS sequence"/>
</dbReference>
<dbReference type="PANTHER" id="PTHR43135:SF3">
    <property type="entry name" value="ALPHA-D-RIBOSE 1-METHYLPHOSPHONATE 5-TRIPHOSPHATE DIPHOSPHATASE"/>
    <property type="match status" value="1"/>
</dbReference>
<dbReference type="Gene3D" id="3.20.20.140">
    <property type="entry name" value="Metal-dependent hydrolases"/>
    <property type="match status" value="1"/>
</dbReference>
<evidence type="ECO:0000313" key="2">
    <source>
        <dbReference type="EMBL" id="MFA0813950.1"/>
    </source>
</evidence>